<feature type="compositionally biased region" description="Basic residues" evidence="1">
    <location>
        <begin position="266"/>
        <end position="278"/>
    </location>
</feature>
<comment type="caution">
    <text evidence="2">The sequence shown here is derived from an EMBL/GenBank/DDBJ whole genome shotgun (WGS) entry which is preliminary data.</text>
</comment>
<dbReference type="EMBL" id="NWSH01000780">
    <property type="protein sequence ID" value="PCG74280.1"/>
    <property type="molecule type" value="Genomic_DNA"/>
</dbReference>
<feature type="region of interest" description="Disordered" evidence="1">
    <location>
        <begin position="299"/>
        <end position="334"/>
    </location>
</feature>
<name>A0A2A4JS96_HELVI</name>
<evidence type="ECO:0000313" key="2">
    <source>
        <dbReference type="EMBL" id="PCG74280.1"/>
    </source>
</evidence>
<protein>
    <submittedName>
        <fullName evidence="2">Uncharacterized protein</fullName>
    </submittedName>
</protein>
<evidence type="ECO:0000256" key="1">
    <source>
        <dbReference type="SAM" id="MobiDB-lite"/>
    </source>
</evidence>
<proteinExistence type="predicted"/>
<reference evidence="2" key="1">
    <citation type="submission" date="2017-09" db="EMBL/GenBank/DDBJ databases">
        <title>Contemporary evolution of a Lepidopteran species, Heliothis virescens, in response to modern agricultural practices.</title>
        <authorList>
            <person name="Fritz M.L."/>
            <person name="Deyonke A.M."/>
            <person name="Papanicolaou A."/>
            <person name="Micinski S."/>
            <person name="Westbrook J."/>
            <person name="Gould F."/>
        </authorList>
    </citation>
    <scope>NUCLEOTIDE SEQUENCE [LARGE SCALE GENOMIC DNA]</scope>
    <source>
        <strain evidence="2">HvINT-</strain>
        <tissue evidence="2">Whole body</tissue>
    </source>
</reference>
<gene>
    <name evidence="2" type="ORF">B5V51_13605</name>
</gene>
<organism evidence="2">
    <name type="scientific">Heliothis virescens</name>
    <name type="common">Tobacco budworm moth</name>
    <dbReference type="NCBI Taxonomy" id="7102"/>
    <lineage>
        <taxon>Eukaryota</taxon>
        <taxon>Metazoa</taxon>
        <taxon>Ecdysozoa</taxon>
        <taxon>Arthropoda</taxon>
        <taxon>Hexapoda</taxon>
        <taxon>Insecta</taxon>
        <taxon>Pterygota</taxon>
        <taxon>Neoptera</taxon>
        <taxon>Endopterygota</taxon>
        <taxon>Lepidoptera</taxon>
        <taxon>Glossata</taxon>
        <taxon>Ditrysia</taxon>
        <taxon>Noctuoidea</taxon>
        <taxon>Noctuidae</taxon>
        <taxon>Heliothinae</taxon>
        <taxon>Heliothis</taxon>
    </lineage>
</organism>
<accession>A0A2A4JS96</accession>
<feature type="region of interest" description="Disordered" evidence="1">
    <location>
        <begin position="260"/>
        <end position="280"/>
    </location>
</feature>
<sequence length="334" mass="36803">MQCNQSFCGNGFTSVPQAPIYRSLGEGEVTSLTLPDGTVQFFFMPTVKWWSTGPVQCQPTYTTSANPMFANMNCGNPCNNNMGSWYIRGISNPNDQPKSCFASDYNMNCVNSGYHVKFHNDNCTSTTDLQYFYPSLRQGGFRSPCKDTAGVQIGTVPGNNTTICYEVVCAKPCNCARPMSLESLVETKLTSNTIGSADCSCDDLNKKNVDIQPKKQKENKRALKLNNTCACCESTDKTKSVDKSITTYADECICCAPTDGRQTQTRGKKKKKKDKRKQTHESLITDSIYKKCNGNDAEIWHPATPMSQKAMEDKSSETVLDSSGSSSCSCYSDE</sequence>
<feature type="compositionally biased region" description="Low complexity" evidence="1">
    <location>
        <begin position="322"/>
        <end position="334"/>
    </location>
</feature>
<dbReference type="AlphaFoldDB" id="A0A2A4JS96"/>